<feature type="domain" description="Carbohydrate esterase 2 N-terminal" evidence="1">
    <location>
        <begin position="84"/>
        <end position="160"/>
    </location>
</feature>
<dbReference type="Pfam" id="PF00657">
    <property type="entry name" value="Lipase_GDSL"/>
    <property type="match status" value="1"/>
</dbReference>
<dbReference type="Gene3D" id="2.60.120.260">
    <property type="entry name" value="Galactose-binding domain-like"/>
    <property type="match status" value="1"/>
</dbReference>
<accession>A0ABS1Q0H9</accession>
<keyword evidence="3" id="KW-1185">Reference proteome</keyword>
<dbReference type="Pfam" id="PF17996">
    <property type="entry name" value="CE2_N"/>
    <property type="match status" value="1"/>
</dbReference>
<dbReference type="EMBL" id="JAERRG010000021">
    <property type="protein sequence ID" value="MBL1118189.1"/>
    <property type="molecule type" value="Genomic_DNA"/>
</dbReference>
<evidence type="ECO:0000259" key="1">
    <source>
        <dbReference type="Pfam" id="PF17996"/>
    </source>
</evidence>
<name>A0ABS1Q0H9_9ACTN</name>
<dbReference type="InterPro" id="IPR052762">
    <property type="entry name" value="PCW_deacetylase/CE"/>
</dbReference>
<dbReference type="Proteomes" id="UP000621510">
    <property type="component" value="Unassembled WGS sequence"/>
</dbReference>
<dbReference type="PROSITE" id="PS51318">
    <property type="entry name" value="TAT"/>
    <property type="match status" value="1"/>
</dbReference>
<dbReference type="PANTHER" id="PTHR37834">
    <property type="entry name" value="GDSL-LIKE LIPASE/ACYLHYDROLASE DOMAIN PROTEIN (AFU_ORTHOLOGUE AFUA_2G00620)"/>
    <property type="match status" value="1"/>
</dbReference>
<dbReference type="InterPro" id="IPR040794">
    <property type="entry name" value="CE2_N"/>
</dbReference>
<proteinExistence type="predicted"/>
<dbReference type="InterPro" id="IPR006311">
    <property type="entry name" value="TAT_signal"/>
</dbReference>
<reference evidence="2 3" key="1">
    <citation type="submission" date="2021-01" db="EMBL/GenBank/DDBJ databases">
        <title>WGS of actinomycetes isolated from Thailand.</title>
        <authorList>
            <person name="Thawai C."/>
        </authorList>
    </citation>
    <scope>NUCLEOTIDE SEQUENCE [LARGE SCALE GENOMIC DNA]</scope>
    <source>
        <strain evidence="2 3">CA3R110</strain>
    </source>
</reference>
<dbReference type="RefSeq" id="WP_201856012.1">
    <property type="nucleotide sequence ID" value="NZ_JAERRG010000021.1"/>
</dbReference>
<dbReference type="Gene3D" id="3.40.50.1110">
    <property type="entry name" value="SGNH hydrolase"/>
    <property type="match status" value="1"/>
</dbReference>
<organism evidence="2 3">
    <name type="scientific">Streptomyces endocoffeicus</name>
    <dbReference type="NCBI Taxonomy" id="2898945"/>
    <lineage>
        <taxon>Bacteria</taxon>
        <taxon>Bacillati</taxon>
        <taxon>Actinomycetota</taxon>
        <taxon>Actinomycetes</taxon>
        <taxon>Kitasatosporales</taxon>
        <taxon>Streptomycetaceae</taxon>
        <taxon>Streptomyces</taxon>
    </lineage>
</organism>
<dbReference type="PANTHER" id="PTHR37834:SF2">
    <property type="entry name" value="ESTERASE, SGNH HYDROLASE-TYPE"/>
    <property type="match status" value="1"/>
</dbReference>
<sequence length="403" mass="43535">MPERDDELGERGTGGISRRALLKAAPIAAGGIVLGTPGPAVSAGRPSVGIRPAATSDTQPTFHADGSVSYAKGLVPMSDKNIHYLGRWKEKPNGYVYGYYESGLELSFTGTSLSVALEDTCRLLYSVDGGAFQRNINAKDTLTIASGLKGGKHSMRIYSEYQQSFPRMKYCQIDHGASTIPFTKRPTMEFVGDSISVGYIGPGLVNSLGNSFSFKAPELLNLSHNTVAFGGIAVAAGSGGPDTTGMVSRYTKLSEYVSGESSVPEWDTSQYTPDYLVINLGTNDPATGEKAQNFKPAYTTFLENMRAYYPDATVFAMTPFNGSHRNEISEIVSARNSIGDAKVIYIDTSGWIDIATETTDGTHPTIAAQEKISVNLATSVQKYLQRDRTLLERRTSLRKHDQS</sequence>
<dbReference type="InterPro" id="IPR036514">
    <property type="entry name" value="SGNH_hydro_sf"/>
</dbReference>
<comment type="caution">
    <text evidence="2">The sequence shown here is derived from an EMBL/GenBank/DDBJ whole genome shotgun (WGS) entry which is preliminary data.</text>
</comment>
<gene>
    <name evidence="2" type="ORF">JK364_38300</name>
</gene>
<protein>
    <recommendedName>
        <fullName evidence="1">Carbohydrate esterase 2 N-terminal domain-containing protein</fullName>
    </recommendedName>
</protein>
<evidence type="ECO:0000313" key="2">
    <source>
        <dbReference type="EMBL" id="MBL1118189.1"/>
    </source>
</evidence>
<dbReference type="SUPFAM" id="SSF52266">
    <property type="entry name" value="SGNH hydrolase"/>
    <property type="match status" value="1"/>
</dbReference>
<dbReference type="InterPro" id="IPR001087">
    <property type="entry name" value="GDSL"/>
</dbReference>
<evidence type="ECO:0000313" key="3">
    <source>
        <dbReference type="Proteomes" id="UP000621510"/>
    </source>
</evidence>